<organism evidence="2">
    <name type="scientific">marine metagenome</name>
    <dbReference type="NCBI Taxonomy" id="408172"/>
    <lineage>
        <taxon>unclassified sequences</taxon>
        <taxon>metagenomes</taxon>
        <taxon>ecological metagenomes</taxon>
    </lineage>
</organism>
<feature type="non-terminal residue" evidence="2">
    <location>
        <position position="52"/>
    </location>
</feature>
<protein>
    <recommendedName>
        <fullName evidence="1">Nucleotidyl transferase domain-containing protein</fullName>
    </recommendedName>
</protein>
<feature type="domain" description="Nucleotidyl transferase" evidence="1">
    <location>
        <begin position="4"/>
        <end position="51"/>
    </location>
</feature>
<proteinExistence type="predicted"/>
<sequence length="52" mass="5923">MIKKAMILAAGFGKRIHPLTLKNPKPLLRIGNETLLSNTLKFLEMYEIKEVV</sequence>
<name>A0A383DQD5_9ZZZZ</name>
<feature type="non-terminal residue" evidence="2">
    <location>
        <position position="1"/>
    </location>
</feature>
<evidence type="ECO:0000313" key="2">
    <source>
        <dbReference type="EMBL" id="SVE46473.1"/>
    </source>
</evidence>
<dbReference type="EMBL" id="UINC01219139">
    <property type="protein sequence ID" value="SVE46473.1"/>
    <property type="molecule type" value="Genomic_DNA"/>
</dbReference>
<dbReference type="SUPFAM" id="SSF53448">
    <property type="entry name" value="Nucleotide-diphospho-sugar transferases"/>
    <property type="match status" value="1"/>
</dbReference>
<evidence type="ECO:0000259" key="1">
    <source>
        <dbReference type="Pfam" id="PF00483"/>
    </source>
</evidence>
<dbReference type="AlphaFoldDB" id="A0A383DQD5"/>
<accession>A0A383DQD5</accession>
<gene>
    <name evidence="2" type="ORF">METZ01_LOCUS499327</name>
</gene>
<dbReference type="InterPro" id="IPR005835">
    <property type="entry name" value="NTP_transferase_dom"/>
</dbReference>
<dbReference type="Gene3D" id="3.90.550.10">
    <property type="entry name" value="Spore Coat Polysaccharide Biosynthesis Protein SpsA, Chain A"/>
    <property type="match status" value="1"/>
</dbReference>
<reference evidence="2" key="1">
    <citation type="submission" date="2018-05" db="EMBL/GenBank/DDBJ databases">
        <authorList>
            <person name="Lanie J.A."/>
            <person name="Ng W.-L."/>
            <person name="Kazmierczak K.M."/>
            <person name="Andrzejewski T.M."/>
            <person name="Davidsen T.M."/>
            <person name="Wayne K.J."/>
            <person name="Tettelin H."/>
            <person name="Glass J.I."/>
            <person name="Rusch D."/>
            <person name="Podicherti R."/>
            <person name="Tsui H.-C.T."/>
            <person name="Winkler M.E."/>
        </authorList>
    </citation>
    <scope>NUCLEOTIDE SEQUENCE</scope>
</reference>
<dbReference type="InterPro" id="IPR029044">
    <property type="entry name" value="Nucleotide-diphossugar_trans"/>
</dbReference>
<dbReference type="Pfam" id="PF00483">
    <property type="entry name" value="NTP_transferase"/>
    <property type="match status" value="1"/>
</dbReference>